<feature type="transmembrane region" description="Helical" evidence="6">
    <location>
        <begin position="120"/>
        <end position="141"/>
    </location>
</feature>
<comment type="caution">
    <text evidence="7">The sequence shown here is derived from an EMBL/GenBank/DDBJ whole genome shotgun (WGS) entry which is preliminary data.</text>
</comment>
<sequence length="238" mass="25865">MSSNSNPFQDPAVLNVRSPTTGVTLDPAQVSVTVQPPPMSPGYQQAAYAGSMPNSPAAAPLGAPPGTKPQHNLMDEIGNSIKATNSTTILRLMRTINLLLATATVVAGLLAWIFGRVNTFQKGIAGIYIIMFGVLLLAFELRTEKIDHIFRVNFGFMYGNRTRTIFLLFMAIWPLSMGNFWLTILDAALLFVNAFFNYFVISQHPAFTHGMQPAPVQPVPSMPHEAQPTPTTAGSFNV</sequence>
<accession>A0A8K1CIS7</accession>
<evidence type="ECO:0000256" key="4">
    <source>
        <dbReference type="ARBA" id="ARBA00023136"/>
    </source>
</evidence>
<dbReference type="AlphaFoldDB" id="A0A8K1CIS7"/>
<dbReference type="InterPro" id="IPR013714">
    <property type="entry name" value="Golgi_TVP15"/>
</dbReference>
<keyword evidence="2 6" id="KW-0812">Transmembrane</keyword>
<evidence type="ECO:0000256" key="6">
    <source>
        <dbReference type="SAM" id="Phobius"/>
    </source>
</evidence>
<name>A0A8K1CIS7_PYTOL</name>
<dbReference type="PANTHER" id="PTHR38894:SF1">
    <property type="entry name" value="TRANSMEMBRANE PROTEIN"/>
    <property type="match status" value="1"/>
</dbReference>
<feature type="transmembrane region" description="Helical" evidence="6">
    <location>
        <begin position="153"/>
        <end position="174"/>
    </location>
</feature>
<feature type="transmembrane region" description="Helical" evidence="6">
    <location>
        <begin position="96"/>
        <end position="114"/>
    </location>
</feature>
<evidence type="ECO:0000256" key="2">
    <source>
        <dbReference type="ARBA" id="ARBA00022692"/>
    </source>
</evidence>
<dbReference type="Proteomes" id="UP000794436">
    <property type="component" value="Unassembled WGS sequence"/>
</dbReference>
<dbReference type="GO" id="GO:0016020">
    <property type="term" value="C:membrane"/>
    <property type="evidence" value="ECO:0007669"/>
    <property type="project" value="UniProtKB-SubCell"/>
</dbReference>
<keyword evidence="3 6" id="KW-1133">Transmembrane helix</keyword>
<keyword evidence="4 6" id="KW-0472">Membrane</keyword>
<evidence type="ECO:0000256" key="5">
    <source>
        <dbReference type="SAM" id="MobiDB-lite"/>
    </source>
</evidence>
<feature type="region of interest" description="Disordered" evidence="5">
    <location>
        <begin position="219"/>
        <end position="238"/>
    </location>
</feature>
<dbReference type="EMBL" id="SPLM01000072">
    <property type="protein sequence ID" value="TMW63723.1"/>
    <property type="molecule type" value="Genomic_DNA"/>
</dbReference>
<feature type="transmembrane region" description="Helical" evidence="6">
    <location>
        <begin position="180"/>
        <end position="201"/>
    </location>
</feature>
<proteinExistence type="predicted"/>
<comment type="subcellular location">
    <subcellularLocation>
        <location evidence="1">Membrane</location>
        <topology evidence="1">Multi-pass membrane protein</topology>
    </subcellularLocation>
</comment>
<keyword evidence="8" id="KW-1185">Reference proteome</keyword>
<protein>
    <recommendedName>
        <fullName evidence="9">Golgi apparatus membrane protein TVP15</fullName>
    </recommendedName>
</protein>
<dbReference type="Pfam" id="PF08507">
    <property type="entry name" value="COPI_assoc"/>
    <property type="match status" value="1"/>
</dbReference>
<dbReference type="OrthoDB" id="69712at2759"/>
<organism evidence="7 8">
    <name type="scientific">Pythium oligandrum</name>
    <name type="common">Mycoparasitic fungus</name>
    <dbReference type="NCBI Taxonomy" id="41045"/>
    <lineage>
        <taxon>Eukaryota</taxon>
        <taxon>Sar</taxon>
        <taxon>Stramenopiles</taxon>
        <taxon>Oomycota</taxon>
        <taxon>Peronosporomycetes</taxon>
        <taxon>Pythiales</taxon>
        <taxon>Pythiaceae</taxon>
        <taxon>Pythium</taxon>
    </lineage>
</organism>
<evidence type="ECO:0000313" key="7">
    <source>
        <dbReference type="EMBL" id="TMW63723.1"/>
    </source>
</evidence>
<feature type="compositionally biased region" description="Polar residues" evidence="5">
    <location>
        <begin position="228"/>
        <end position="238"/>
    </location>
</feature>
<evidence type="ECO:0000313" key="8">
    <source>
        <dbReference type="Proteomes" id="UP000794436"/>
    </source>
</evidence>
<evidence type="ECO:0000256" key="1">
    <source>
        <dbReference type="ARBA" id="ARBA00004141"/>
    </source>
</evidence>
<reference evidence="7" key="1">
    <citation type="submission" date="2019-03" db="EMBL/GenBank/DDBJ databases">
        <title>Long read genome sequence of the mycoparasitic Pythium oligandrum ATCC 38472 isolated from sugarbeet rhizosphere.</title>
        <authorList>
            <person name="Gaulin E."/>
        </authorList>
    </citation>
    <scope>NUCLEOTIDE SEQUENCE</scope>
    <source>
        <strain evidence="7">ATCC 38472_TT</strain>
    </source>
</reference>
<gene>
    <name evidence="7" type="ORF">Poli38472_002664</name>
</gene>
<evidence type="ECO:0000256" key="3">
    <source>
        <dbReference type="ARBA" id="ARBA00022989"/>
    </source>
</evidence>
<dbReference type="PANTHER" id="PTHR38894">
    <property type="entry name" value="TRANSMEMBRANE PROTEIN"/>
    <property type="match status" value="1"/>
</dbReference>
<evidence type="ECO:0008006" key="9">
    <source>
        <dbReference type="Google" id="ProtNLM"/>
    </source>
</evidence>